<gene>
    <name evidence="2" type="ORF">J6377_04220</name>
</gene>
<dbReference type="CDD" id="cd03360">
    <property type="entry name" value="LbH_AT_putative"/>
    <property type="match status" value="1"/>
</dbReference>
<dbReference type="InterPro" id="IPR020019">
    <property type="entry name" value="AcTrfase_PglD-like"/>
</dbReference>
<organism evidence="2 3">
    <name type="scientific">Leptospira interrogans serovar Icterohaemorrhagiae</name>
    <dbReference type="NCBI Taxonomy" id="90062"/>
    <lineage>
        <taxon>Bacteria</taxon>
        <taxon>Pseudomonadati</taxon>
        <taxon>Spirochaetota</taxon>
        <taxon>Spirochaetia</taxon>
        <taxon>Leptospirales</taxon>
        <taxon>Leptospiraceae</taxon>
        <taxon>Leptospira</taxon>
    </lineage>
</organism>
<proteinExistence type="inferred from homology"/>
<dbReference type="GeneID" id="61142069"/>
<dbReference type="Proteomes" id="UP000670463">
    <property type="component" value="Unassembled WGS sequence"/>
</dbReference>
<dbReference type="Gene3D" id="2.160.10.10">
    <property type="entry name" value="Hexapeptide repeat proteins"/>
    <property type="match status" value="1"/>
</dbReference>
<dbReference type="RefSeq" id="WP_000475975.1">
    <property type="nucleotide sequence ID" value="NZ_CP043876.1"/>
</dbReference>
<dbReference type="AlphaFoldDB" id="A0AAW4JUS3"/>
<comment type="similarity">
    <text evidence="1">Belongs to the transferase hexapeptide repeat family.</text>
</comment>
<dbReference type="EMBL" id="JAGGCK010000005">
    <property type="protein sequence ID" value="MBO8014985.1"/>
    <property type="molecule type" value="Genomic_DNA"/>
</dbReference>
<sequence>MFKNVSLVCKTDWPEFLIQNGIKKILVTISDPHSRWVEIEKANAFGLELVNAIYPTSLLLSDSIIGKNVIIHPKSIIGYRAELEDGVIVNIGTQIDHHCKIEKAVTIDPGVVLAGNVLIENFCVLHTGSIINRIKVGFNSIIGAGAVVIRDVEPNSKIVGVPGKEINKRRP</sequence>
<accession>A0AAW4JUS3</accession>
<dbReference type="SUPFAM" id="SSF51161">
    <property type="entry name" value="Trimeric LpxA-like enzymes"/>
    <property type="match status" value="1"/>
</dbReference>
<dbReference type="PANTHER" id="PTHR43300">
    <property type="entry name" value="ACETYLTRANSFERASE"/>
    <property type="match status" value="1"/>
</dbReference>
<evidence type="ECO:0000256" key="1">
    <source>
        <dbReference type="ARBA" id="ARBA00007274"/>
    </source>
</evidence>
<evidence type="ECO:0000313" key="2">
    <source>
        <dbReference type="EMBL" id="MBO8014985.1"/>
    </source>
</evidence>
<dbReference type="InterPro" id="IPR050179">
    <property type="entry name" value="Trans_hexapeptide_repeat"/>
</dbReference>
<comment type="caution">
    <text evidence="2">The sequence shown here is derived from an EMBL/GenBank/DDBJ whole genome shotgun (WGS) entry which is preliminary data.</text>
</comment>
<dbReference type="InterPro" id="IPR011004">
    <property type="entry name" value="Trimer_LpxA-like_sf"/>
</dbReference>
<protein>
    <submittedName>
        <fullName evidence="2">Acetyltransferase</fullName>
    </submittedName>
</protein>
<name>A0AAW4JUS3_LEPIR</name>
<dbReference type="PANTHER" id="PTHR43300:SF7">
    <property type="entry name" value="UDP-N-ACETYLBACILLOSAMINE N-ACETYLTRANSFERASE"/>
    <property type="match status" value="1"/>
</dbReference>
<reference evidence="2" key="1">
    <citation type="submission" date="2021-03" db="EMBL/GenBank/DDBJ databases">
        <title>Comparative genomic analysis of European sttrains of Leptospira interrogans serovars Copenhageni and Icterohaemorrhagiae.</title>
        <authorList>
            <person name="Arent Z."/>
            <person name="Gurgul A."/>
            <person name="Jasielczuk I."/>
            <person name="Pardyak L."/>
        </authorList>
    </citation>
    <scope>NUCLEOTIDE SEQUENCE</scope>
    <source>
        <strain evidence="2">X240</strain>
    </source>
</reference>
<evidence type="ECO:0000313" key="3">
    <source>
        <dbReference type="Proteomes" id="UP000670463"/>
    </source>
</evidence>